<dbReference type="EMBL" id="CP126214">
    <property type="protein sequence ID" value="WIA16325.1"/>
    <property type="molecule type" value="Genomic_DNA"/>
</dbReference>
<evidence type="ECO:0000259" key="4">
    <source>
        <dbReference type="PROSITE" id="PS52035"/>
    </source>
</evidence>
<organism evidence="5 6">
    <name type="scientific">Tetradesmus obliquus</name>
    <name type="common">Green alga</name>
    <name type="synonym">Acutodesmus obliquus</name>
    <dbReference type="NCBI Taxonomy" id="3088"/>
    <lineage>
        <taxon>Eukaryota</taxon>
        <taxon>Viridiplantae</taxon>
        <taxon>Chlorophyta</taxon>
        <taxon>core chlorophytes</taxon>
        <taxon>Chlorophyceae</taxon>
        <taxon>CS clade</taxon>
        <taxon>Sphaeropleales</taxon>
        <taxon>Scenedesmaceae</taxon>
        <taxon>Tetradesmus</taxon>
    </lineage>
</organism>
<dbReference type="Gene3D" id="2.60.40.3120">
    <property type="match status" value="1"/>
</dbReference>
<sequence>MAVHVRGNEYDLLMSNDLNDRSANSNTTQWFHFAVWNAQPGVTYKLNLVNFSKPASLFGDLQQQLASLMLHCSLRLPPGQPSPVVRSLLCYTLTGQRCDMLTITDFAASATELSSREYVVITARVHPGETCASWIAQGAVDFLVSDDPLAQRLRRCFVFKLVPMLNPDGVVAGNYRSSLAGVDLNRCWDKAIQQLHPTIFHARKLLEALVDAGRLALTIDIHGHSSALDAFFYGCEPLLVKPTAAERRETKAAAAAAAAAAGSVLTALAVGRLAESDDQQLLAV</sequence>
<evidence type="ECO:0000256" key="2">
    <source>
        <dbReference type="ARBA" id="ARBA00005988"/>
    </source>
</evidence>
<comment type="cofactor">
    <cofactor evidence="1">
        <name>Zn(2+)</name>
        <dbReference type="ChEBI" id="CHEBI:29105"/>
    </cofactor>
</comment>
<dbReference type="Pfam" id="PF00246">
    <property type="entry name" value="Peptidase_M14"/>
    <property type="match status" value="1"/>
</dbReference>
<dbReference type="SUPFAM" id="SSF53187">
    <property type="entry name" value="Zn-dependent exopeptidases"/>
    <property type="match status" value="1"/>
</dbReference>
<feature type="domain" description="Peptidase M14" evidence="4">
    <location>
        <begin position="53"/>
        <end position="284"/>
    </location>
</feature>
<reference evidence="5 6" key="1">
    <citation type="submission" date="2023-05" db="EMBL/GenBank/DDBJ databases">
        <title>A 100% complete, gapless, phased diploid assembly of the Scenedesmus obliquus UTEX 3031 genome.</title>
        <authorList>
            <person name="Biondi T.C."/>
            <person name="Hanschen E.R."/>
            <person name="Kwon T."/>
            <person name="Eng W."/>
            <person name="Kruse C.P.S."/>
            <person name="Koehler S.I."/>
            <person name="Kunde Y."/>
            <person name="Gleasner C.D."/>
            <person name="You Mak K.T."/>
            <person name="Polle J."/>
            <person name="Hovde B.T."/>
            <person name="Starkenburg S.R."/>
        </authorList>
    </citation>
    <scope>NUCLEOTIDE SEQUENCE [LARGE SCALE GENOMIC DNA]</scope>
    <source>
        <strain evidence="5 6">DOE0152z</strain>
    </source>
</reference>
<dbReference type="Gene3D" id="3.40.630.10">
    <property type="entry name" value="Zn peptidases"/>
    <property type="match status" value="1"/>
</dbReference>
<dbReference type="PANTHER" id="PTHR12756">
    <property type="entry name" value="CYTOSOLIC CARBOXYPEPTIDASE"/>
    <property type="match status" value="1"/>
</dbReference>
<evidence type="ECO:0000256" key="1">
    <source>
        <dbReference type="ARBA" id="ARBA00001947"/>
    </source>
</evidence>
<comment type="caution">
    <text evidence="3">Lacks conserved residue(s) required for the propagation of feature annotation.</text>
</comment>
<name>A0ABY8U542_TETOB</name>
<evidence type="ECO:0000256" key="3">
    <source>
        <dbReference type="PROSITE-ProRule" id="PRU01379"/>
    </source>
</evidence>
<protein>
    <recommendedName>
        <fullName evidence="4">Peptidase M14 domain-containing protein</fullName>
    </recommendedName>
</protein>
<evidence type="ECO:0000313" key="6">
    <source>
        <dbReference type="Proteomes" id="UP001244341"/>
    </source>
</evidence>
<gene>
    <name evidence="5" type="ORF">OEZ85_013024</name>
</gene>
<keyword evidence="6" id="KW-1185">Reference proteome</keyword>
<dbReference type="InterPro" id="IPR000834">
    <property type="entry name" value="Peptidase_M14"/>
</dbReference>
<dbReference type="Proteomes" id="UP001244341">
    <property type="component" value="Chromosome 7b"/>
</dbReference>
<proteinExistence type="inferred from homology"/>
<dbReference type="InterPro" id="IPR050821">
    <property type="entry name" value="Cytosolic_carboxypeptidase"/>
</dbReference>
<comment type="similarity">
    <text evidence="2 3">Belongs to the peptidase M14 family.</text>
</comment>
<evidence type="ECO:0000313" key="5">
    <source>
        <dbReference type="EMBL" id="WIA16325.1"/>
    </source>
</evidence>
<accession>A0ABY8U542</accession>
<dbReference type="PANTHER" id="PTHR12756:SF11">
    <property type="entry name" value="CYTOSOLIC CARBOXYPEPTIDASE 1"/>
    <property type="match status" value="1"/>
</dbReference>
<dbReference type="PROSITE" id="PS52035">
    <property type="entry name" value="PEPTIDASE_M14"/>
    <property type="match status" value="1"/>
</dbReference>